<gene>
    <name evidence="8" type="ORF">OLEA9_A067053</name>
</gene>
<dbReference type="GO" id="GO:0140566">
    <property type="term" value="F:histone reader activity"/>
    <property type="evidence" value="ECO:0007669"/>
    <property type="project" value="InterPro"/>
</dbReference>
<keyword evidence="3" id="KW-0862">Zinc</keyword>
<sequence>MEICLQCGDKGTTNAFVYCVNCLDCVLHRYCMEVVTFDEYVHWVCDDCEAILQKQSAPQKCDAVTCNEEECTVSEDIKVLSGEEPKKCDTLAFETERNACEGDTTPKSSETCTKIGLAECDKSVSGSTCSIFEKDQHGPGKQRDQNRHSRQSCESDSEPGMGEHASLVHKTSFKKRKMKNAVFCEANSEDHGRNSIYADPNISNSHEEAPKYLPNVSSALGCQEPALPVITPIWRGSFNIQNKDNGMLDEFVAHISSKACRKVFDEANQFQGVLHMEMLPKSRMWPKSFETSQPNDDSIALYFFPSDTRYERIFDHLVEEMMSQELAMKAILSNAELLVFTSLELPSQCWRFQGKYYLWGVFRGKQVSSHIVDNRLTDSIVGDKPVLYSDCSKHMDVVEGKNTIKTKNWDARSPLSPLSHND</sequence>
<keyword evidence="5" id="KW-0804">Transcription</keyword>
<dbReference type="GO" id="GO:0034244">
    <property type="term" value="P:negative regulation of transcription elongation by RNA polymerase II"/>
    <property type="evidence" value="ECO:0007669"/>
    <property type="project" value="InterPro"/>
</dbReference>
<dbReference type="EMBL" id="CACTIH010000074">
    <property type="protein sequence ID" value="CAA2950080.1"/>
    <property type="molecule type" value="Genomic_DNA"/>
</dbReference>
<evidence type="ECO:0000259" key="7">
    <source>
        <dbReference type="Pfam" id="PF23121"/>
    </source>
</evidence>
<organism evidence="8 9">
    <name type="scientific">Olea europaea subsp. europaea</name>
    <dbReference type="NCBI Taxonomy" id="158383"/>
    <lineage>
        <taxon>Eukaryota</taxon>
        <taxon>Viridiplantae</taxon>
        <taxon>Streptophyta</taxon>
        <taxon>Embryophyta</taxon>
        <taxon>Tracheophyta</taxon>
        <taxon>Spermatophyta</taxon>
        <taxon>Magnoliopsida</taxon>
        <taxon>eudicotyledons</taxon>
        <taxon>Gunneridae</taxon>
        <taxon>Pentapetalae</taxon>
        <taxon>asterids</taxon>
        <taxon>lamiids</taxon>
        <taxon>Lamiales</taxon>
        <taxon>Oleaceae</taxon>
        <taxon>Oleeae</taxon>
        <taxon>Olea</taxon>
    </lineage>
</organism>
<feature type="domain" description="AIPP2-like SPOC-like" evidence="7">
    <location>
        <begin position="234"/>
        <end position="362"/>
    </location>
</feature>
<keyword evidence="9" id="KW-1185">Reference proteome</keyword>
<feature type="region of interest" description="Disordered" evidence="6">
    <location>
        <begin position="131"/>
        <end position="171"/>
    </location>
</feature>
<dbReference type="GO" id="GO:0008270">
    <property type="term" value="F:zinc ion binding"/>
    <property type="evidence" value="ECO:0007669"/>
    <property type="project" value="UniProtKB-KW"/>
</dbReference>
<evidence type="ECO:0000313" key="8">
    <source>
        <dbReference type="EMBL" id="CAA2950080.1"/>
    </source>
</evidence>
<protein>
    <recommendedName>
        <fullName evidence="7">AIPP2-like SPOC-like domain-containing protein</fullName>
    </recommendedName>
</protein>
<name>A0A8S0PIM5_OLEEU</name>
<comment type="caution">
    <text evidence="8">The sequence shown here is derived from an EMBL/GenBank/DDBJ whole genome shotgun (WGS) entry which is preliminary data.</text>
</comment>
<evidence type="ECO:0000313" key="9">
    <source>
        <dbReference type="Proteomes" id="UP000594638"/>
    </source>
</evidence>
<proteinExistence type="predicted"/>
<keyword evidence="1" id="KW-0479">Metal-binding</keyword>
<dbReference type="InterPro" id="IPR049914">
    <property type="entry name" value="PHD1-3/5-6"/>
</dbReference>
<evidence type="ECO:0000256" key="6">
    <source>
        <dbReference type="SAM" id="MobiDB-lite"/>
    </source>
</evidence>
<evidence type="ECO:0000256" key="4">
    <source>
        <dbReference type="ARBA" id="ARBA00023015"/>
    </source>
</evidence>
<dbReference type="PANTHER" id="PTHR33304:SF18">
    <property type="entry name" value="CHROMATIN REGULATOR PHD FAMILY-RELATED"/>
    <property type="match status" value="1"/>
</dbReference>
<dbReference type="Gramene" id="OE9A067053T1">
    <property type="protein sequence ID" value="OE9A067053C1"/>
    <property type="gene ID" value="OE9A067053"/>
</dbReference>
<dbReference type="PANTHER" id="PTHR33304">
    <property type="match status" value="1"/>
</dbReference>
<keyword evidence="2" id="KW-0863">Zinc-finger</keyword>
<dbReference type="AlphaFoldDB" id="A0A8S0PIM5"/>
<evidence type="ECO:0000256" key="1">
    <source>
        <dbReference type="ARBA" id="ARBA00022723"/>
    </source>
</evidence>
<reference evidence="8 9" key="1">
    <citation type="submission" date="2019-12" db="EMBL/GenBank/DDBJ databases">
        <authorList>
            <person name="Alioto T."/>
            <person name="Alioto T."/>
            <person name="Gomez Garrido J."/>
        </authorList>
    </citation>
    <scope>NUCLEOTIDE SEQUENCE [LARGE SCALE GENOMIC DNA]</scope>
</reference>
<evidence type="ECO:0000256" key="5">
    <source>
        <dbReference type="ARBA" id="ARBA00023163"/>
    </source>
</evidence>
<dbReference type="InterPro" id="IPR056280">
    <property type="entry name" value="AIPP2-like_SPOC"/>
</dbReference>
<evidence type="ECO:0000256" key="3">
    <source>
        <dbReference type="ARBA" id="ARBA00022833"/>
    </source>
</evidence>
<dbReference type="Proteomes" id="UP000594638">
    <property type="component" value="Unassembled WGS sequence"/>
</dbReference>
<evidence type="ECO:0000256" key="2">
    <source>
        <dbReference type="ARBA" id="ARBA00022771"/>
    </source>
</evidence>
<feature type="compositionally biased region" description="Basic and acidic residues" evidence="6">
    <location>
        <begin position="132"/>
        <end position="153"/>
    </location>
</feature>
<accession>A0A8S0PIM5</accession>
<dbReference type="OrthoDB" id="1932206at2759"/>
<dbReference type="Pfam" id="PF23121">
    <property type="entry name" value="SPOC_AIPP2"/>
    <property type="match status" value="1"/>
</dbReference>
<keyword evidence="4" id="KW-0805">Transcription regulation</keyword>